<keyword evidence="2 4" id="KW-0732">Signal</keyword>
<sequence length="205" mass="22523">MYCSFMASKTILIPLILFASIVPANCNFEADVLYGWKTKLTDPSQVLQSWDPTLANPCTWYHITCNSENRVTRVDLGDAGISGPLVPELGLLTNLQYLEVYGNKISGSIPKEIGRLTKLVSLDLYRNHLTGSIPTSLGNLKSLKFMRLHSNKLSGTIPIKVIDLVRVGTLQVLNVSDNNFSGTVRPTNITGYAVTTIIQDPKLEA</sequence>
<keyword evidence="1" id="KW-0433">Leucine-rich repeat</keyword>
<keyword evidence="3" id="KW-0677">Repeat</keyword>
<reference evidence="8" key="3">
    <citation type="journal article" date="2020" name="Plant Biotechnol. J.">
        <title>The pomegranate (Punica granatum L.) draft genome dissects genetic divergence between soft- and hard-seeded cultivars.</title>
        <authorList>
            <person name="Luo X."/>
            <person name="Li H."/>
            <person name="Wu Z."/>
            <person name="Yao W."/>
            <person name="Zhao P."/>
            <person name="Cao D."/>
            <person name="Yu H."/>
            <person name="Li K."/>
            <person name="Poudel K."/>
            <person name="Zhao D."/>
            <person name="Zhang F."/>
            <person name="Xia X."/>
            <person name="Chen L."/>
            <person name="Wang Q."/>
            <person name="Jing D."/>
            <person name="Cao S."/>
        </authorList>
    </citation>
    <scope>NUCLEOTIDE SEQUENCE [LARGE SCALE GENOMIC DNA]</scope>
</reference>
<dbReference type="AlphaFoldDB" id="A0A218WUP8"/>
<evidence type="ECO:0000313" key="10">
    <source>
        <dbReference type="RefSeq" id="XP_031402978.1"/>
    </source>
</evidence>
<dbReference type="Gene3D" id="3.80.10.10">
    <property type="entry name" value="Ribonuclease Inhibitor"/>
    <property type="match status" value="1"/>
</dbReference>
<dbReference type="Proteomes" id="UP000515151">
    <property type="component" value="Chromosome 6"/>
</dbReference>
<feature type="chain" id="PRO_5044569020" evidence="4">
    <location>
        <begin position="27"/>
        <end position="205"/>
    </location>
</feature>
<gene>
    <name evidence="10" type="primary">LOC116212485</name>
    <name evidence="9" type="synonym">LOC116190398</name>
    <name evidence="6" type="ORF">CDL15_Pgr009894</name>
</gene>
<evidence type="ECO:0000313" key="6">
    <source>
        <dbReference type="EMBL" id="OWM76248.1"/>
    </source>
</evidence>
<evidence type="ECO:0000313" key="7">
    <source>
        <dbReference type="Proteomes" id="UP000197138"/>
    </source>
</evidence>
<protein>
    <submittedName>
        <fullName evidence="9 10">Leucine-rich repeat protein 1-like</fullName>
    </submittedName>
</protein>
<reference evidence="9 10" key="4">
    <citation type="submission" date="2025-04" db="UniProtKB">
        <authorList>
            <consortium name="RefSeq"/>
        </authorList>
    </citation>
    <scope>IDENTIFICATION</scope>
    <source>
        <tissue evidence="9 10">Leaf</tissue>
    </source>
</reference>
<evidence type="ECO:0000313" key="8">
    <source>
        <dbReference type="Proteomes" id="UP000515151"/>
    </source>
</evidence>
<dbReference type="EMBL" id="MTKT01003224">
    <property type="protein sequence ID" value="OWM76248.1"/>
    <property type="molecule type" value="Genomic_DNA"/>
</dbReference>
<dbReference type="PANTHER" id="PTHR47988">
    <property type="entry name" value="SOMATIC EMBRYOGENESIS RECEPTOR KINASE 1"/>
    <property type="match status" value="1"/>
</dbReference>
<dbReference type="Pfam" id="PF00560">
    <property type="entry name" value="LRR_1"/>
    <property type="match status" value="1"/>
</dbReference>
<evidence type="ECO:0000256" key="2">
    <source>
        <dbReference type="ARBA" id="ARBA00022729"/>
    </source>
</evidence>
<keyword evidence="8" id="KW-1185">Reference proteome</keyword>
<dbReference type="InterPro" id="IPR013210">
    <property type="entry name" value="LRR_N_plant-typ"/>
</dbReference>
<feature type="signal peptide" evidence="4">
    <location>
        <begin position="1"/>
        <end position="26"/>
    </location>
</feature>
<accession>A0A218WUP8</accession>
<evidence type="ECO:0000313" key="9">
    <source>
        <dbReference type="RefSeq" id="XP_031375940.1"/>
    </source>
</evidence>
<dbReference type="GeneID" id="116212485"/>
<dbReference type="SUPFAM" id="SSF52058">
    <property type="entry name" value="L domain-like"/>
    <property type="match status" value="1"/>
</dbReference>
<dbReference type="RefSeq" id="XP_031402978.1">
    <property type="nucleotide sequence ID" value="XM_031547118.1"/>
</dbReference>
<evidence type="ECO:0000259" key="5">
    <source>
        <dbReference type="Pfam" id="PF08263"/>
    </source>
</evidence>
<dbReference type="RefSeq" id="XP_031375940.1">
    <property type="nucleotide sequence ID" value="XM_031520080.1"/>
</dbReference>
<name>A0A218WUP8_PUNGR</name>
<evidence type="ECO:0000256" key="3">
    <source>
        <dbReference type="ARBA" id="ARBA00022737"/>
    </source>
</evidence>
<dbReference type="FunFam" id="3.80.10.10:FF:000024">
    <property type="entry name" value="Somatic embryogenesis receptor kinase 1"/>
    <property type="match status" value="1"/>
</dbReference>
<dbReference type="OrthoDB" id="406235at2759"/>
<reference evidence="6" key="2">
    <citation type="submission" date="2017-06" db="EMBL/GenBank/DDBJ databases">
        <title>The pomegranate genome and the genomics of punicalagin biosynthesis.</title>
        <authorList>
            <person name="Xu C."/>
        </authorList>
    </citation>
    <scope>NUCLEOTIDE SEQUENCE [LARGE SCALE GENOMIC DNA]</scope>
    <source>
        <tissue evidence="6">Fresh leaf</tissue>
    </source>
</reference>
<dbReference type="Pfam" id="PF08263">
    <property type="entry name" value="LRRNT_2"/>
    <property type="match status" value="1"/>
</dbReference>
<organism evidence="6 7">
    <name type="scientific">Punica granatum</name>
    <name type="common">Pomegranate</name>
    <dbReference type="NCBI Taxonomy" id="22663"/>
    <lineage>
        <taxon>Eukaryota</taxon>
        <taxon>Viridiplantae</taxon>
        <taxon>Streptophyta</taxon>
        <taxon>Embryophyta</taxon>
        <taxon>Tracheophyta</taxon>
        <taxon>Spermatophyta</taxon>
        <taxon>Magnoliopsida</taxon>
        <taxon>eudicotyledons</taxon>
        <taxon>Gunneridae</taxon>
        <taxon>Pentapetalae</taxon>
        <taxon>rosids</taxon>
        <taxon>malvids</taxon>
        <taxon>Myrtales</taxon>
        <taxon>Lythraceae</taxon>
        <taxon>Punica</taxon>
    </lineage>
</organism>
<dbReference type="Pfam" id="PF13855">
    <property type="entry name" value="LRR_8"/>
    <property type="match status" value="1"/>
</dbReference>
<feature type="domain" description="Leucine-rich repeat-containing N-terminal plant-type" evidence="5">
    <location>
        <begin position="27"/>
        <end position="66"/>
    </location>
</feature>
<reference evidence="7" key="1">
    <citation type="journal article" date="2017" name="Plant J.">
        <title>The pomegranate (Punica granatum L.) genome and the genomics of punicalagin biosynthesis.</title>
        <authorList>
            <person name="Qin G."/>
            <person name="Xu C."/>
            <person name="Ming R."/>
            <person name="Tang H."/>
            <person name="Guyot R."/>
            <person name="Kramer E.M."/>
            <person name="Hu Y."/>
            <person name="Yi X."/>
            <person name="Qi Y."/>
            <person name="Xu X."/>
            <person name="Gao Z."/>
            <person name="Pan H."/>
            <person name="Jian J."/>
            <person name="Tian Y."/>
            <person name="Yue Z."/>
            <person name="Xu Y."/>
        </authorList>
    </citation>
    <scope>NUCLEOTIDE SEQUENCE [LARGE SCALE GENOMIC DNA]</scope>
    <source>
        <strain evidence="7">cv. Dabenzi</strain>
    </source>
</reference>
<dbReference type="InterPro" id="IPR001611">
    <property type="entry name" value="Leu-rich_rpt"/>
</dbReference>
<evidence type="ECO:0000256" key="4">
    <source>
        <dbReference type="SAM" id="SignalP"/>
    </source>
</evidence>
<proteinExistence type="predicted"/>
<dbReference type="InterPro" id="IPR032675">
    <property type="entry name" value="LRR_dom_sf"/>
</dbReference>
<evidence type="ECO:0000256" key="1">
    <source>
        <dbReference type="ARBA" id="ARBA00022614"/>
    </source>
</evidence>
<dbReference type="Proteomes" id="UP000197138">
    <property type="component" value="Unassembled WGS sequence"/>
</dbReference>